<dbReference type="GO" id="GO:0016787">
    <property type="term" value="F:hydrolase activity"/>
    <property type="evidence" value="ECO:0007669"/>
    <property type="project" value="InterPro"/>
</dbReference>
<comment type="caution">
    <text evidence="2">The sequence shown here is derived from an EMBL/GenBank/DDBJ whole genome shotgun (WGS) entry which is preliminary data.</text>
</comment>
<dbReference type="AlphaFoldDB" id="X1AFX4"/>
<accession>X1AFX4</accession>
<protein>
    <recommendedName>
        <fullName evidence="1">Dienelactone hydrolase domain-containing protein</fullName>
    </recommendedName>
</protein>
<dbReference type="InterPro" id="IPR029058">
    <property type="entry name" value="AB_hydrolase_fold"/>
</dbReference>
<dbReference type="SUPFAM" id="SSF53474">
    <property type="entry name" value="alpha/beta-Hydrolases"/>
    <property type="match status" value="1"/>
</dbReference>
<name>X1AFX4_9ZZZZ</name>
<gene>
    <name evidence="2" type="ORF">S01H4_25947</name>
</gene>
<dbReference type="InterPro" id="IPR002925">
    <property type="entry name" value="Dienelactn_hydro"/>
</dbReference>
<organism evidence="2">
    <name type="scientific">marine sediment metagenome</name>
    <dbReference type="NCBI Taxonomy" id="412755"/>
    <lineage>
        <taxon>unclassified sequences</taxon>
        <taxon>metagenomes</taxon>
        <taxon>ecological metagenomes</taxon>
    </lineage>
</organism>
<evidence type="ECO:0000259" key="1">
    <source>
        <dbReference type="Pfam" id="PF01738"/>
    </source>
</evidence>
<feature type="non-terminal residue" evidence="2">
    <location>
        <position position="103"/>
    </location>
</feature>
<proteinExistence type="predicted"/>
<reference evidence="2" key="1">
    <citation type="journal article" date="2014" name="Front. Microbiol.">
        <title>High frequency of phylogenetically diverse reductive dehalogenase-homologous genes in deep subseafloor sedimentary metagenomes.</title>
        <authorList>
            <person name="Kawai M."/>
            <person name="Futagami T."/>
            <person name="Toyoda A."/>
            <person name="Takaki Y."/>
            <person name="Nishi S."/>
            <person name="Hori S."/>
            <person name="Arai W."/>
            <person name="Tsubouchi T."/>
            <person name="Morono Y."/>
            <person name="Uchiyama I."/>
            <person name="Ito T."/>
            <person name="Fujiyama A."/>
            <person name="Inagaki F."/>
            <person name="Takami H."/>
        </authorList>
    </citation>
    <scope>NUCLEOTIDE SEQUENCE</scope>
    <source>
        <strain evidence="2">Expedition CK06-06</strain>
    </source>
</reference>
<feature type="domain" description="Dienelactone hydrolase" evidence="1">
    <location>
        <begin position="29"/>
        <end position="92"/>
    </location>
</feature>
<dbReference type="EMBL" id="BART01012426">
    <property type="protein sequence ID" value="GAG80829.1"/>
    <property type="molecule type" value="Genomic_DNA"/>
</dbReference>
<sequence>MSSWTPLVSLQDSLRHPMRLSSRTSFDHLSHMKRTTWAGLRSDAEAAAAELRTRRGVTSLFSIGFCSGGRLSFLLGTVPGLDMSGVIGFYGWPVGPFANDTPA</sequence>
<dbReference type="Gene3D" id="3.40.50.1820">
    <property type="entry name" value="alpha/beta hydrolase"/>
    <property type="match status" value="1"/>
</dbReference>
<evidence type="ECO:0000313" key="2">
    <source>
        <dbReference type="EMBL" id="GAG80829.1"/>
    </source>
</evidence>
<dbReference type="Pfam" id="PF01738">
    <property type="entry name" value="DLH"/>
    <property type="match status" value="1"/>
</dbReference>